<evidence type="ECO:0000313" key="18">
    <source>
        <dbReference type="Proteomes" id="UP000269431"/>
    </source>
</evidence>
<evidence type="ECO:0000313" key="24">
    <source>
        <dbReference type="Proteomes" id="UP000594632"/>
    </source>
</evidence>
<dbReference type="PATRIC" id="fig|2287.6.peg.2362"/>
<dbReference type="EMBL" id="CP033240">
    <property type="protein sequence ID" value="AZF82010.1"/>
    <property type="molecule type" value="Genomic_DNA"/>
</dbReference>
<reference evidence="11 24" key="6">
    <citation type="journal article" date="2020" name="Nat. Commun.">
        <title>The structures of two archaeal type IV pili illuminate evolutionary relationships.</title>
        <authorList>
            <person name="Wang F."/>
            <person name="Baquero D.P."/>
            <person name="Su Z."/>
            <person name="Beltran L.C."/>
            <person name="Prangishvili D."/>
            <person name="Krupovic M."/>
            <person name="Egelman E.H."/>
        </authorList>
    </citation>
    <scope>NUCLEOTIDE SEQUENCE [LARGE SCALE GENOMIC DNA]</scope>
    <source>
        <strain evidence="11 24">POZ149</strain>
    </source>
</reference>
<evidence type="ECO:0000313" key="21">
    <source>
        <dbReference type="Proteomes" id="UP000275843"/>
    </source>
</evidence>
<evidence type="ECO:0000313" key="2">
    <source>
        <dbReference type="EMBL" id="AKA77150.1"/>
    </source>
</evidence>
<reference evidence="16" key="3">
    <citation type="submission" date="2016-04" db="EMBL/GenBank/DDBJ databases">
        <authorList>
            <person name="Shah S.A."/>
            <person name="Garrett R.A."/>
        </authorList>
    </citation>
    <scope>NUCLEOTIDE SEQUENCE [LARGE SCALE GENOMIC DNA]</scope>
    <source>
        <strain evidence="16">ATCC 35091 / DSM 1616 / JCM 8930 / NBRC 15331 / P1</strain>
    </source>
</reference>
<protein>
    <submittedName>
        <fullName evidence="3">Uncharacterized protein</fullName>
    </submittedName>
</protein>
<evidence type="ECO:0000313" key="13">
    <source>
        <dbReference type="Proteomes" id="UP000033057"/>
    </source>
</evidence>
<evidence type="ECO:0000313" key="12">
    <source>
        <dbReference type="EMBL" id="SAI84949.1"/>
    </source>
</evidence>
<dbReference type="EMBL" id="LT549890">
    <property type="protein sequence ID" value="SAI84949.1"/>
    <property type="molecule type" value="Genomic_DNA"/>
</dbReference>
<dbReference type="EMBL" id="CP033237">
    <property type="protein sequence ID" value="AZF74176.1"/>
    <property type="molecule type" value="Genomic_DNA"/>
</dbReference>
<dbReference type="KEGG" id="ssol:SULB_2285"/>
<dbReference type="Proteomes" id="UP000033106">
    <property type="component" value="Chromosome"/>
</dbReference>
<evidence type="ECO:0000313" key="20">
    <source>
        <dbReference type="Proteomes" id="UP000273443"/>
    </source>
</evidence>
<evidence type="ECO:0000313" key="8">
    <source>
        <dbReference type="EMBL" id="AZF79406.1"/>
    </source>
</evidence>
<evidence type="ECO:0000313" key="4">
    <source>
        <dbReference type="EMBL" id="AZF68936.1"/>
    </source>
</evidence>
<reference evidence="12" key="2">
    <citation type="submission" date="2016-04" db="EMBL/GenBank/DDBJ databases">
        <authorList>
            <person name="Evans L.H."/>
            <person name="Alamgir A."/>
            <person name="Owens N."/>
            <person name="Weber N.D."/>
            <person name="Virtaneva K."/>
            <person name="Barbian K."/>
            <person name="Babar A."/>
            <person name="Rosenke K."/>
        </authorList>
    </citation>
    <scope>NUCLEOTIDE SEQUENCE</scope>
    <source>
        <strain evidence="12">P1</strain>
    </source>
</reference>
<dbReference type="Proteomes" id="UP000076770">
    <property type="component" value="Chromosome i"/>
</dbReference>
<dbReference type="OrthoDB" id="41856at2157"/>
<evidence type="ECO:0000313" key="11">
    <source>
        <dbReference type="EMBL" id="QPG48988.1"/>
    </source>
</evidence>
<dbReference type="EMBL" id="CP033241">
    <property type="protein sequence ID" value="AZF84593.1"/>
    <property type="molecule type" value="Genomic_DNA"/>
</dbReference>
<evidence type="ECO:0000313" key="16">
    <source>
        <dbReference type="Proteomes" id="UP000076770"/>
    </source>
</evidence>
<evidence type="ECO:0000313" key="7">
    <source>
        <dbReference type="EMBL" id="AZF76799.1"/>
    </source>
</evidence>
<dbReference type="EMBL" id="CP033236">
    <property type="protein sequence ID" value="AZF71556.1"/>
    <property type="molecule type" value="Genomic_DNA"/>
</dbReference>
<dbReference type="EMBL" id="CP011057">
    <property type="protein sequence ID" value="AKA79843.1"/>
    <property type="molecule type" value="Genomic_DNA"/>
</dbReference>
<organism evidence="3 15">
    <name type="scientific">Saccharolobus solfataricus</name>
    <name type="common">Sulfolobus solfataricus</name>
    <dbReference type="NCBI Taxonomy" id="2287"/>
    <lineage>
        <taxon>Archaea</taxon>
        <taxon>Thermoproteota</taxon>
        <taxon>Thermoprotei</taxon>
        <taxon>Sulfolobales</taxon>
        <taxon>Sulfolobaceae</taxon>
        <taxon>Saccharolobus</taxon>
    </lineage>
</organism>
<dbReference type="EMBL" id="CP033238">
    <property type="protein sequence ID" value="AZF76799.1"/>
    <property type="molecule type" value="Genomic_DNA"/>
</dbReference>
<dbReference type="Proteomes" id="UP000033085">
    <property type="component" value="Chromosome"/>
</dbReference>
<dbReference type="AlphaFoldDB" id="A0A0E3MK41"/>
<evidence type="ECO:0000313" key="9">
    <source>
        <dbReference type="EMBL" id="AZF82010.1"/>
    </source>
</evidence>
<dbReference type="EMBL" id="CP033239">
    <property type="protein sequence ID" value="AZF79406.1"/>
    <property type="molecule type" value="Genomic_DNA"/>
</dbReference>
<dbReference type="KEGG" id="ssof:SULC_2282"/>
<evidence type="ECO:0000313" key="6">
    <source>
        <dbReference type="EMBL" id="AZF74176.1"/>
    </source>
</evidence>
<dbReference type="KEGG" id="ssoa:SULA_2284"/>
<name>A0A0E3MK41_SACSO</name>
<dbReference type="EMBL" id="CP033235">
    <property type="protein sequence ID" value="AZF68936.1"/>
    <property type="molecule type" value="Genomic_DNA"/>
</dbReference>
<dbReference type="EMBL" id="CP050869">
    <property type="protein sequence ID" value="QPG48988.1"/>
    <property type="molecule type" value="Genomic_DNA"/>
</dbReference>
<dbReference type="Proteomes" id="UP000267993">
    <property type="component" value="Chromosome"/>
</dbReference>
<reference evidence="3" key="5">
    <citation type="submission" date="2018-10" db="EMBL/GenBank/DDBJ databases">
        <authorList>
            <person name="McCarthy S."/>
            <person name="Gradnigo J."/>
            <person name="Johnson T."/>
            <person name="Payne S."/>
            <person name="Lipzen A."/>
            <person name="Schackwitz W."/>
            <person name="Martin J."/>
            <person name="Moriyama E."/>
            <person name="Blum P."/>
        </authorList>
    </citation>
    <scope>NUCLEOTIDE SEQUENCE</scope>
    <source>
        <strain evidence="1">SARC-B</strain>
        <strain evidence="2">SARC-C</strain>
        <strain evidence="3">SULA</strain>
    </source>
</reference>
<gene>
    <name evidence="11" type="ORF">HFC64_02795</name>
    <name evidence="12" type="ORF">SSOP1_1395</name>
    <name evidence="3" type="ORF">SULA_2284</name>
    <name evidence="1" type="ORF">SULB_2285</name>
    <name evidence="2" type="ORF">SULC_2282</name>
    <name evidence="4" type="ORF">SULG_11550</name>
    <name evidence="5" type="ORF">SULH_11550</name>
    <name evidence="6" type="ORF">SULI_11550</name>
    <name evidence="7" type="ORF">SULM_11540</name>
    <name evidence="8" type="ORF">SULN_11540</name>
    <name evidence="9" type="ORF">SULO_11550</name>
    <name evidence="10" type="ORF">SULZ_11545</name>
</gene>
<evidence type="ECO:0000313" key="14">
    <source>
        <dbReference type="Proteomes" id="UP000033085"/>
    </source>
</evidence>
<evidence type="ECO:0000313" key="10">
    <source>
        <dbReference type="EMBL" id="AZF84593.1"/>
    </source>
</evidence>
<dbReference type="Proteomes" id="UP000594632">
    <property type="component" value="Chromosome"/>
</dbReference>
<evidence type="ECO:0000313" key="15">
    <source>
        <dbReference type="Proteomes" id="UP000033106"/>
    </source>
</evidence>
<evidence type="ECO:0000313" key="1">
    <source>
        <dbReference type="EMBL" id="AKA74455.1"/>
    </source>
</evidence>
<dbReference type="Proteomes" id="UP000275843">
    <property type="component" value="Chromosome"/>
</dbReference>
<reference evidence="17 18" key="4">
    <citation type="journal article" date="2018" name="Proc. Natl. Acad. Sci. U.S.A.">
        <title>Nonmutational mechanism of inheritance in the Archaeon Sulfolobus solfataricus.</title>
        <authorList>
            <person name="Payne S."/>
            <person name="McCarthy S."/>
            <person name="Johnson T."/>
            <person name="North E."/>
            <person name="Blum P."/>
        </authorList>
    </citation>
    <scope>NUCLEOTIDE SEQUENCE [LARGE SCALE GENOMIC DNA]</scope>
    <source>
        <strain evidence="5 17">SARC-H</strain>
        <strain evidence="6 21">SARC-I</strain>
        <strain evidence="8 22">SARC-N</strain>
        <strain evidence="9 23">SARC-O</strain>
        <strain evidence="10 18">SUL120</strain>
        <strain evidence="4 19">SULG</strain>
        <strain evidence="7 20">SULM</strain>
    </source>
</reference>
<dbReference type="Proteomes" id="UP000269431">
    <property type="component" value="Chromosome"/>
</dbReference>
<evidence type="ECO:0000313" key="19">
    <source>
        <dbReference type="Proteomes" id="UP000273194"/>
    </source>
</evidence>
<dbReference type="EMBL" id="CP011055">
    <property type="protein sequence ID" value="AKA74455.1"/>
    <property type="molecule type" value="Genomic_DNA"/>
</dbReference>
<dbReference type="Proteomes" id="UP000033057">
    <property type="component" value="Chromosome"/>
</dbReference>
<evidence type="ECO:0000313" key="22">
    <source>
        <dbReference type="Proteomes" id="UP000278715"/>
    </source>
</evidence>
<proteinExistence type="predicted"/>
<accession>A0A0E3MK41</accession>
<evidence type="ECO:0000313" key="17">
    <source>
        <dbReference type="Proteomes" id="UP000267993"/>
    </source>
</evidence>
<dbReference type="Proteomes" id="UP000278715">
    <property type="component" value="Chromosome"/>
</dbReference>
<dbReference type="Proteomes" id="UP000282269">
    <property type="component" value="Chromosome"/>
</dbReference>
<evidence type="ECO:0000313" key="5">
    <source>
        <dbReference type="EMBL" id="AZF71556.1"/>
    </source>
</evidence>
<dbReference type="Proteomes" id="UP000273443">
    <property type="component" value="Chromosome"/>
</dbReference>
<sequence length="151" mass="17598">MGKMDKILVSKNELIEDDLINDYLMEMVKKLDQIVISARKNVEINGIKIPFYLDLEREIRLIFIYEESTLTYLNFHIENIKKIKELRRKDVKIILLINDISQLDLNGVVNLCENKTIPNVSITIGEAKSVSACKELEIHGYQGWILKDFEE</sequence>
<reference evidence="13 14" key="1">
    <citation type="journal article" date="2015" name="Genome Announc.">
        <title>Complete Genome Sequence of Sulfolobus solfataricus Strain 98/2 and Evolved Derivatives.</title>
        <authorList>
            <person name="McCarthy S."/>
            <person name="Gradnigo J."/>
            <person name="Johnson T."/>
            <person name="Payne S."/>
            <person name="Lipzen A."/>
            <person name="Martin J."/>
            <person name="Schackwitz W."/>
            <person name="Moriyama E."/>
            <person name="Blum P."/>
        </authorList>
    </citation>
    <scope>NUCLEOTIDE SEQUENCE [LARGE SCALE GENOMIC DNA]</scope>
    <source>
        <strain evidence="13">98/2 SULC</strain>
        <strain evidence="1">SARC-B</strain>
        <strain evidence="2">SARC-C</strain>
        <strain evidence="3 15">SULA</strain>
        <strain evidence="14">SULB</strain>
    </source>
</reference>
<dbReference type="EMBL" id="CP011056">
    <property type="protein sequence ID" value="AKA77150.1"/>
    <property type="molecule type" value="Genomic_DNA"/>
</dbReference>
<dbReference type="Proteomes" id="UP000273194">
    <property type="component" value="Chromosome"/>
</dbReference>
<evidence type="ECO:0000313" key="3">
    <source>
        <dbReference type="EMBL" id="AKA79843.1"/>
    </source>
</evidence>
<evidence type="ECO:0000313" key="23">
    <source>
        <dbReference type="Proteomes" id="UP000282269"/>
    </source>
</evidence>